<keyword evidence="1" id="KW-0812">Transmembrane</keyword>
<feature type="transmembrane region" description="Helical" evidence="1">
    <location>
        <begin position="39"/>
        <end position="63"/>
    </location>
</feature>
<protein>
    <recommendedName>
        <fullName evidence="4">DUF4760 domain-containing protein</fullName>
    </recommendedName>
</protein>
<evidence type="ECO:0000256" key="1">
    <source>
        <dbReference type="SAM" id="Phobius"/>
    </source>
</evidence>
<dbReference type="EMBL" id="JAXGFO010000058">
    <property type="protein sequence ID" value="MEG3158225.1"/>
    <property type="molecule type" value="Genomic_DNA"/>
</dbReference>
<evidence type="ECO:0000313" key="3">
    <source>
        <dbReference type="Proteomes" id="UP001334501"/>
    </source>
</evidence>
<reference evidence="2 3" key="1">
    <citation type="journal article" date="2017" name="Curr. Microbiol.">
        <title>Lysobacter zhanggongensis sp. nov. Isolated from a Pit Mud.</title>
        <authorList>
            <person name="Zhang X.F."/>
            <person name="Wang H.H."/>
            <person name="Sun X.Y."/>
            <person name="Pan C.M."/>
        </authorList>
    </citation>
    <scope>NUCLEOTIDE SEQUENCE [LARGE SCALE GENOMIC DNA]</scope>
    <source>
        <strain evidence="2 3">ZGLJ7-1</strain>
    </source>
</reference>
<dbReference type="Proteomes" id="UP001334501">
    <property type="component" value="Unassembled WGS sequence"/>
</dbReference>
<dbReference type="RefSeq" id="WP_412700185.1">
    <property type="nucleotide sequence ID" value="NZ_JAXGFO010000058.1"/>
</dbReference>
<keyword evidence="1" id="KW-0472">Membrane</keyword>
<evidence type="ECO:0008006" key="4">
    <source>
        <dbReference type="Google" id="ProtNLM"/>
    </source>
</evidence>
<gene>
    <name evidence="2" type="ORF">SNE33_10085</name>
</gene>
<feature type="transmembrane region" description="Helical" evidence="1">
    <location>
        <begin position="7"/>
        <end position="27"/>
    </location>
</feature>
<sequence length="194" mass="21583">MKKSIQTLIGLVLVVAAGYGVFVALRASFQVLTNLSSDIAVAIIAASATAFVSVVSIVLGKIYESRIAIQKELRERRVPAYEGLLNFLFRVFMGAKIGKAPTEKELVKFLVEYNHQMMVWGSDAVLSEWSTWRKLLQESSNTEGADFVPAMYQYEKLILAVRKDLGHKNVGIEPGDILGLFVNDLDKHRKPDHS</sequence>
<name>A0ABU7YS57_9GAMM</name>
<keyword evidence="1" id="KW-1133">Transmembrane helix</keyword>
<keyword evidence="3" id="KW-1185">Reference proteome</keyword>
<accession>A0ABU7YS57</accession>
<evidence type="ECO:0000313" key="2">
    <source>
        <dbReference type="EMBL" id="MEG3158225.1"/>
    </source>
</evidence>
<organism evidence="2 3">
    <name type="scientific">Lysobacter zhanggongensis</name>
    <dbReference type="NCBI Taxonomy" id="1774951"/>
    <lineage>
        <taxon>Bacteria</taxon>
        <taxon>Pseudomonadati</taxon>
        <taxon>Pseudomonadota</taxon>
        <taxon>Gammaproteobacteria</taxon>
        <taxon>Lysobacterales</taxon>
        <taxon>Lysobacteraceae</taxon>
        <taxon>Lysobacter</taxon>
    </lineage>
</organism>
<proteinExistence type="predicted"/>
<comment type="caution">
    <text evidence="2">The sequence shown here is derived from an EMBL/GenBank/DDBJ whole genome shotgun (WGS) entry which is preliminary data.</text>
</comment>